<proteinExistence type="inferred from homology"/>
<gene>
    <name evidence="7" type="ORF">SAMN04488055_2597</name>
</gene>
<dbReference type="SMART" id="SM00345">
    <property type="entry name" value="HTH_GNTR"/>
    <property type="match status" value="1"/>
</dbReference>
<dbReference type="STRING" id="536979.SAMN04488055_2597"/>
<reference evidence="7 8" key="1">
    <citation type="submission" date="2016-11" db="EMBL/GenBank/DDBJ databases">
        <authorList>
            <person name="Jaros S."/>
            <person name="Januszkiewicz K."/>
            <person name="Wedrychowicz H."/>
        </authorList>
    </citation>
    <scope>NUCLEOTIDE SEQUENCE [LARGE SCALE GENOMIC DNA]</scope>
    <source>
        <strain evidence="7 8">DSM 24787</strain>
    </source>
</reference>
<keyword evidence="3" id="KW-0805">Transcription regulation</keyword>
<dbReference type="InterPro" id="IPR015424">
    <property type="entry name" value="PyrdxlP-dep_Trfase"/>
</dbReference>
<keyword evidence="7" id="KW-0808">Transferase</keyword>
<dbReference type="EMBL" id="FSRA01000001">
    <property type="protein sequence ID" value="SIO02923.1"/>
    <property type="molecule type" value="Genomic_DNA"/>
</dbReference>
<dbReference type="InterPro" id="IPR036388">
    <property type="entry name" value="WH-like_DNA-bd_sf"/>
</dbReference>
<dbReference type="CDD" id="cd07377">
    <property type="entry name" value="WHTH_GntR"/>
    <property type="match status" value="1"/>
</dbReference>
<keyword evidence="8" id="KW-1185">Reference proteome</keyword>
<evidence type="ECO:0000256" key="5">
    <source>
        <dbReference type="ARBA" id="ARBA00023163"/>
    </source>
</evidence>
<dbReference type="Pfam" id="PF00392">
    <property type="entry name" value="GntR"/>
    <property type="match status" value="1"/>
</dbReference>
<dbReference type="CDD" id="cd00609">
    <property type="entry name" value="AAT_like"/>
    <property type="match status" value="1"/>
</dbReference>
<evidence type="ECO:0000313" key="8">
    <source>
        <dbReference type="Proteomes" id="UP000185003"/>
    </source>
</evidence>
<protein>
    <submittedName>
        <fullName evidence="7">GntR family transcriptional regulator / MocR family aminotransferase</fullName>
    </submittedName>
</protein>
<comment type="similarity">
    <text evidence="1">In the C-terminal section; belongs to the class-I pyridoxal-phosphate-dependent aminotransferase family.</text>
</comment>
<sequence length="482" mass="53857">MLPFKTLIQVDKKSKYPIYQQIANRFIGLIQEGVLQPGAFLPGSRVMAAQLGLHRQTVVAAYEELASQDWIISMARKGMMVAANLPVIKPRSFKTTAVAYAQGPSFSFNAVPKLEMLPPAIGIRYTINDGFPDVRLAPLTEWTKECRSIVQSPRYTKLLMDGSDTLRKEMTKFLTNTRGLNISPDNIMVSRGAQMAIYTAAAMLIRKGDHVITGSPNYIFADLCFEQLGANIIRVPVDNEGIDVDAVEKLCRTKKIRMLYVVPHHHHPTTVTLSAERRMKLLEIIRTYKLAVIEDDYDYDFHYSSAPILPLASADHGGNVMYIGSLTKSLGLSLRIGFLVAPARFIAEAGHLRRLMDLRGDNLSEEALAAMLQSGAIERHLKKAKKIYHERRDLLCKLLMDKLDNRLQFTPPSGGLALWLKFPEHLPVQEVAEKALDLGLRMSPGMHYHYQGKPGNALRFGFASLNDRELANVVGILAKCCK</sequence>
<dbReference type="Gene3D" id="1.10.10.10">
    <property type="entry name" value="Winged helix-like DNA-binding domain superfamily/Winged helix DNA-binding domain"/>
    <property type="match status" value="1"/>
</dbReference>
<evidence type="ECO:0000256" key="4">
    <source>
        <dbReference type="ARBA" id="ARBA00023125"/>
    </source>
</evidence>
<dbReference type="GO" id="GO:0003700">
    <property type="term" value="F:DNA-binding transcription factor activity"/>
    <property type="evidence" value="ECO:0007669"/>
    <property type="project" value="InterPro"/>
</dbReference>
<dbReference type="InterPro" id="IPR004839">
    <property type="entry name" value="Aminotransferase_I/II_large"/>
</dbReference>
<name>A0A1N6G5X4_9BACT</name>
<dbReference type="SUPFAM" id="SSF53383">
    <property type="entry name" value="PLP-dependent transferases"/>
    <property type="match status" value="1"/>
</dbReference>
<evidence type="ECO:0000256" key="3">
    <source>
        <dbReference type="ARBA" id="ARBA00023015"/>
    </source>
</evidence>
<dbReference type="InterPro" id="IPR051446">
    <property type="entry name" value="HTH_trans_reg/aminotransferase"/>
</dbReference>
<dbReference type="RefSeq" id="WP_074239642.1">
    <property type="nucleotide sequence ID" value="NZ_FSRA01000001.1"/>
</dbReference>
<dbReference type="PANTHER" id="PTHR46577:SF1">
    <property type="entry name" value="HTH-TYPE TRANSCRIPTIONAL REGULATORY PROTEIN GABR"/>
    <property type="match status" value="1"/>
</dbReference>
<dbReference type="AlphaFoldDB" id="A0A1N6G5X4"/>
<keyword evidence="2" id="KW-0663">Pyridoxal phosphate</keyword>
<dbReference type="Gene3D" id="3.40.640.10">
    <property type="entry name" value="Type I PLP-dependent aspartate aminotransferase-like (Major domain)"/>
    <property type="match status" value="1"/>
</dbReference>
<accession>A0A1N6G5X4</accession>
<evidence type="ECO:0000259" key="6">
    <source>
        <dbReference type="PROSITE" id="PS50949"/>
    </source>
</evidence>
<dbReference type="Pfam" id="PF00155">
    <property type="entry name" value="Aminotran_1_2"/>
    <property type="match status" value="1"/>
</dbReference>
<dbReference type="Proteomes" id="UP000185003">
    <property type="component" value="Unassembled WGS sequence"/>
</dbReference>
<dbReference type="SUPFAM" id="SSF46785">
    <property type="entry name" value="Winged helix' DNA-binding domain"/>
    <property type="match status" value="1"/>
</dbReference>
<dbReference type="GO" id="GO:0003677">
    <property type="term" value="F:DNA binding"/>
    <property type="evidence" value="ECO:0007669"/>
    <property type="project" value="UniProtKB-KW"/>
</dbReference>
<dbReference type="OrthoDB" id="594134at2"/>
<dbReference type="PANTHER" id="PTHR46577">
    <property type="entry name" value="HTH-TYPE TRANSCRIPTIONAL REGULATORY PROTEIN GABR"/>
    <property type="match status" value="1"/>
</dbReference>
<evidence type="ECO:0000313" key="7">
    <source>
        <dbReference type="EMBL" id="SIO02923.1"/>
    </source>
</evidence>
<evidence type="ECO:0000256" key="1">
    <source>
        <dbReference type="ARBA" id="ARBA00005384"/>
    </source>
</evidence>
<keyword evidence="4" id="KW-0238">DNA-binding</keyword>
<feature type="domain" description="HTH gntR-type" evidence="6">
    <location>
        <begin position="16"/>
        <end position="84"/>
    </location>
</feature>
<keyword evidence="5" id="KW-0804">Transcription</keyword>
<dbReference type="PROSITE" id="PS50949">
    <property type="entry name" value="HTH_GNTR"/>
    <property type="match status" value="1"/>
</dbReference>
<organism evidence="7 8">
    <name type="scientific">Chitinophaga niabensis</name>
    <dbReference type="NCBI Taxonomy" id="536979"/>
    <lineage>
        <taxon>Bacteria</taxon>
        <taxon>Pseudomonadati</taxon>
        <taxon>Bacteroidota</taxon>
        <taxon>Chitinophagia</taxon>
        <taxon>Chitinophagales</taxon>
        <taxon>Chitinophagaceae</taxon>
        <taxon>Chitinophaga</taxon>
    </lineage>
</organism>
<dbReference type="InterPro" id="IPR015421">
    <property type="entry name" value="PyrdxlP-dep_Trfase_major"/>
</dbReference>
<dbReference type="GO" id="GO:0030170">
    <property type="term" value="F:pyridoxal phosphate binding"/>
    <property type="evidence" value="ECO:0007669"/>
    <property type="project" value="InterPro"/>
</dbReference>
<dbReference type="GO" id="GO:0008483">
    <property type="term" value="F:transaminase activity"/>
    <property type="evidence" value="ECO:0007669"/>
    <property type="project" value="UniProtKB-KW"/>
</dbReference>
<dbReference type="InterPro" id="IPR000524">
    <property type="entry name" value="Tscrpt_reg_HTH_GntR"/>
</dbReference>
<dbReference type="InterPro" id="IPR036390">
    <property type="entry name" value="WH_DNA-bd_sf"/>
</dbReference>
<keyword evidence="7" id="KW-0032">Aminotransferase</keyword>
<evidence type="ECO:0000256" key="2">
    <source>
        <dbReference type="ARBA" id="ARBA00022898"/>
    </source>
</evidence>